<proteinExistence type="inferred from homology"/>
<dbReference type="InterPro" id="IPR003953">
    <property type="entry name" value="FAD-dep_OxRdtase_2_FAD-bd"/>
</dbReference>
<dbReference type="Pfam" id="PF00890">
    <property type="entry name" value="FAD_binding_2"/>
    <property type="match status" value="1"/>
</dbReference>
<dbReference type="GO" id="GO:0008734">
    <property type="term" value="F:L-aspartate oxidase activity"/>
    <property type="evidence" value="ECO:0007669"/>
    <property type="project" value="UniProtKB-EC"/>
</dbReference>
<protein>
    <recommendedName>
        <fullName evidence="4">L-aspartate oxidase</fullName>
        <ecNumber evidence="4">1.4.3.16</ecNumber>
    </recommendedName>
</protein>
<comment type="similarity">
    <text evidence="3">Belongs to the FAD-dependent oxidoreductase 2 family. NadB subfamily.</text>
</comment>
<evidence type="ECO:0000256" key="7">
    <source>
        <dbReference type="ARBA" id="ARBA00022827"/>
    </source>
</evidence>
<comment type="cofactor">
    <cofactor evidence="1">
        <name>FAD</name>
        <dbReference type="ChEBI" id="CHEBI:57692"/>
    </cofactor>
</comment>
<keyword evidence="5" id="KW-0285">Flavoprotein</keyword>
<dbReference type="PANTHER" id="PTHR42716">
    <property type="entry name" value="L-ASPARTATE OXIDASE"/>
    <property type="match status" value="1"/>
</dbReference>
<evidence type="ECO:0000256" key="3">
    <source>
        <dbReference type="ARBA" id="ARBA00008562"/>
    </source>
</evidence>
<sequence>MTGATAGRPIVIGSGIAGLLTALCLAPAPVLLVTQGALGDQSSSALAQGGLAAAMGDDDTPALHRDDTLCAGAGLCDPGAAGLVADAAPAAVAMLSRFGVVFDKGDDGSFALGLEAAHSRRRIVHAAGDGTGREIVRALTEAVRATPSIMVLEHTSAEQLLLRGRAICGVLASGRAGRFVLSGRSVVVATGGIGGLFEDTTNPVECWGKGLALAARAGAVLADMEFMQFHPTALATESRPMRLVSEAVRGEGAVLVDETGYRFAEALPGAELAPRDQVSRAVARHLAEGHSVFLDVRERPGAAFPEMFPAIASFCHVAGIDPLHDPIPVRPAAHYHMGGIAVDEQGRSSVQGLWACGEAACTGLHGANRLASNSLIEAAVMAAAVAESIRSLPAQPLVSPERIEPQRRADPAVVRPIVSQALGLIRDRDTLSHAISRLSGLAAEDDAALVGLMMAVAAHDREESRGAHCRRDFPQTNKHATRAMMTCSEAFLRARELGSRTGALAQSA</sequence>
<dbReference type="InterPro" id="IPR015939">
    <property type="entry name" value="Fum_Rdtase/Succ_DH_flav-like_C"/>
</dbReference>
<dbReference type="SUPFAM" id="SSF51905">
    <property type="entry name" value="FAD/NAD(P)-binding domain"/>
    <property type="match status" value="1"/>
</dbReference>
<evidence type="ECO:0000256" key="2">
    <source>
        <dbReference type="ARBA" id="ARBA00004950"/>
    </source>
</evidence>
<comment type="caution">
    <text evidence="12">The sequence shown here is derived from an EMBL/GenBank/DDBJ whole genome shotgun (WGS) entry which is preliminary data.</text>
</comment>
<evidence type="ECO:0000256" key="1">
    <source>
        <dbReference type="ARBA" id="ARBA00001974"/>
    </source>
</evidence>
<comment type="catalytic activity">
    <reaction evidence="9">
        <text>L-aspartate + O2 = iminosuccinate + H2O2</text>
        <dbReference type="Rhea" id="RHEA:25876"/>
        <dbReference type="ChEBI" id="CHEBI:15379"/>
        <dbReference type="ChEBI" id="CHEBI:16240"/>
        <dbReference type="ChEBI" id="CHEBI:29991"/>
        <dbReference type="ChEBI" id="CHEBI:77875"/>
        <dbReference type="EC" id="1.4.3.16"/>
    </reaction>
    <physiologicalReaction direction="left-to-right" evidence="9">
        <dbReference type="Rhea" id="RHEA:25877"/>
    </physiologicalReaction>
</comment>
<keyword evidence="7" id="KW-0274">FAD</keyword>
<evidence type="ECO:0000313" key="12">
    <source>
        <dbReference type="EMBL" id="EKF40944.1"/>
    </source>
</evidence>
<evidence type="ECO:0000259" key="10">
    <source>
        <dbReference type="Pfam" id="PF00890"/>
    </source>
</evidence>
<dbReference type="InterPro" id="IPR037099">
    <property type="entry name" value="Fum_R/Succ_DH_flav-like_C_sf"/>
</dbReference>
<evidence type="ECO:0000256" key="5">
    <source>
        <dbReference type="ARBA" id="ARBA00022630"/>
    </source>
</evidence>
<dbReference type="UniPathway" id="UPA00253">
    <property type="reaction ID" value="UER00326"/>
</dbReference>
<reference evidence="12 13" key="1">
    <citation type="journal article" date="2012" name="J. Bacteriol.">
        <title>Genome Sequence of Nitratireductor indicus Type Strain C115.</title>
        <authorList>
            <person name="Lai Q."/>
            <person name="Li G."/>
            <person name="Yu Z."/>
            <person name="Shao Z."/>
        </authorList>
    </citation>
    <scope>NUCLEOTIDE SEQUENCE [LARGE SCALE GENOMIC DNA]</scope>
    <source>
        <strain evidence="12 13">C115</strain>
    </source>
</reference>
<dbReference type="SUPFAM" id="SSF46977">
    <property type="entry name" value="Succinate dehydrogenase/fumarate reductase flavoprotein C-terminal domain"/>
    <property type="match status" value="1"/>
</dbReference>
<dbReference type="Pfam" id="PF02910">
    <property type="entry name" value="Succ_DH_flav_C"/>
    <property type="match status" value="1"/>
</dbReference>
<dbReference type="SUPFAM" id="SSF56425">
    <property type="entry name" value="Succinate dehydrogenase/fumarate reductase flavoprotein, catalytic domain"/>
    <property type="match status" value="1"/>
</dbReference>
<feature type="domain" description="Fumarate reductase/succinate dehydrogenase flavoprotein-like C-terminal" evidence="11">
    <location>
        <begin position="450"/>
        <end position="478"/>
    </location>
</feature>
<dbReference type="GO" id="GO:0034628">
    <property type="term" value="P:'de novo' NAD+ biosynthetic process from L-aspartate"/>
    <property type="evidence" value="ECO:0007669"/>
    <property type="project" value="TreeGrafter"/>
</dbReference>
<accession>K2NT16</accession>
<evidence type="ECO:0000313" key="13">
    <source>
        <dbReference type="Proteomes" id="UP000007374"/>
    </source>
</evidence>
<evidence type="ECO:0000256" key="6">
    <source>
        <dbReference type="ARBA" id="ARBA00022642"/>
    </source>
</evidence>
<dbReference type="OrthoDB" id="9806724at2"/>
<organism evidence="12 13">
    <name type="scientific">Nitratireductor indicus C115</name>
    <dbReference type="NCBI Taxonomy" id="1231190"/>
    <lineage>
        <taxon>Bacteria</taxon>
        <taxon>Pseudomonadati</taxon>
        <taxon>Pseudomonadota</taxon>
        <taxon>Alphaproteobacteria</taxon>
        <taxon>Hyphomicrobiales</taxon>
        <taxon>Phyllobacteriaceae</taxon>
        <taxon>Nitratireductor</taxon>
    </lineage>
</organism>
<dbReference type="InterPro" id="IPR005288">
    <property type="entry name" value="NadB"/>
</dbReference>
<dbReference type="Gene3D" id="1.20.58.100">
    <property type="entry name" value="Fumarate reductase/succinate dehydrogenase flavoprotein-like, C-terminal domain"/>
    <property type="match status" value="1"/>
</dbReference>
<dbReference type="PATRIC" id="fig|1231190.3.peg.3860"/>
<keyword evidence="13" id="KW-1185">Reference proteome</keyword>
<dbReference type="PANTHER" id="PTHR42716:SF2">
    <property type="entry name" value="L-ASPARTATE OXIDASE, CHLOROPLASTIC"/>
    <property type="match status" value="1"/>
</dbReference>
<dbReference type="FunFam" id="3.90.700.10:FF:000002">
    <property type="entry name" value="L-aspartate oxidase"/>
    <property type="match status" value="1"/>
</dbReference>
<dbReference type="NCBIfam" id="NF005701">
    <property type="entry name" value="PRK07512.1"/>
    <property type="match status" value="1"/>
</dbReference>
<keyword evidence="8 12" id="KW-0560">Oxidoreductase</keyword>
<evidence type="ECO:0000256" key="9">
    <source>
        <dbReference type="ARBA" id="ARBA00048305"/>
    </source>
</evidence>
<dbReference type="EMBL" id="AMSI01000014">
    <property type="protein sequence ID" value="EKF40944.1"/>
    <property type="molecule type" value="Genomic_DNA"/>
</dbReference>
<evidence type="ECO:0000259" key="11">
    <source>
        <dbReference type="Pfam" id="PF02910"/>
    </source>
</evidence>
<dbReference type="Gene3D" id="3.90.700.10">
    <property type="entry name" value="Succinate dehydrogenase/fumarate reductase flavoprotein, catalytic domain"/>
    <property type="match status" value="1"/>
</dbReference>
<dbReference type="InterPro" id="IPR027477">
    <property type="entry name" value="Succ_DH/fumarate_Rdtase_cat_sf"/>
</dbReference>
<dbReference type="EC" id="1.4.3.16" evidence="4"/>
<comment type="pathway">
    <text evidence="2">Cofactor biosynthesis; NAD(+) biosynthesis; iminoaspartate from L-aspartate (oxidase route): step 1/1.</text>
</comment>
<evidence type="ECO:0000256" key="8">
    <source>
        <dbReference type="ARBA" id="ARBA00023002"/>
    </source>
</evidence>
<dbReference type="eggNOG" id="COG0029">
    <property type="taxonomic scope" value="Bacteria"/>
</dbReference>
<dbReference type="PRINTS" id="PR00368">
    <property type="entry name" value="FADPNR"/>
</dbReference>
<dbReference type="Gene3D" id="3.50.50.60">
    <property type="entry name" value="FAD/NAD(P)-binding domain"/>
    <property type="match status" value="1"/>
</dbReference>
<keyword evidence="6" id="KW-0662">Pyridine nucleotide biosynthesis</keyword>
<dbReference type="AlphaFoldDB" id="K2NT16"/>
<feature type="domain" description="FAD-dependent oxidoreductase 2 FAD-binding" evidence="10">
    <location>
        <begin position="10"/>
        <end position="375"/>
    </location>
</feature>
<dbReference type="Proteomes" id="UP000007374">
    <property type="component" value="Unassembled WGS sequence"/>
</dbReference>
<name>K2NT16_9HYPH</name>
<dbReference type="STRING" id="721133.SAMN05216176_102556"/>
<gene>
    <name evidence="12" type="ORF">NA8A_18672</name>
</gene>
<dbReference type="RefSeq" id="WP_009451943.1">
    <property type="nucleotide sequence ID" value="NZ_AMSI01000014.1"/>
</dbReference>
<evidence type="ECO:0000256" key="4">
    <source>
        <dbReference type="ARBA" id="ARBA00012173"/>
    </source>
</evidence>
<dbReference type="InterPro" id="IPR036188">
    <property type="entry name" value="FAD/NAD-bd_sf"/>
</dbReference>